<dbReference type="SUPFAM" id="SSF53474">
    <property type="entry name" value="alpha/beta-Hydrolases"/>
    <property type="match status" value="1"/>
</dbReference>
<name>A0ABU1IE22_9BURK</name>
<keyword evidence="3" id="KW-1185">Reference proteome</keyword>
<evidence type="ECO:0000259" key="1">
    <source>
        <dbReference type="Pfam" id="PF12146"/>
    </source>
</evidence>
<keyword evidence="2" id="KW-0378">Hydrolase</keyword>
<accession>A0ABU1IE22</accession>
<dbReference type="RefSeq" id="WP_309830125.1">
    <property type="nucleotide sequence ID" value="NZ_JAVIZX010000001.1"/>
</dbReference>
<comment type="caution">
    <text evidence="2">The sequence shown here is derived from an EMBL/GenBank/DDBJ whole genome shotgun (WGS) entry which is preliminary data.</text>
</comment>
<protein>
    <submittedName>
        <fullName evidence="2">Pimeloyl-[acyl-carrier protein] methyl ester esterase</fullName>
        <ecNumber evidence="2">3.1.1.85</ecNumber>
    </submittedName>
</protein>
<dbReference type="EC" id="3.1.1.85" evidence="2"/>
<dbReference type="InterPro" id="IPR029058">
    <property type="entry name" value="AB_hydrolase_fold"/>
</dbReference>
<gene>
    <name evidence="2" type="ORF">QE399_003159</name>
</gene>
<dbReference type="Gene3D" id="3.40.50.1820">
    <property type="entry name" value="alpha/beta hydrolase"/>
    <property type="match status" value="1"/>
</dbReference>
<dbReference type="Proteomes" id="UP001267710">
    <property type="component" value="Unassembled WGS sequence"/>
</dbReference>
<feature type="domain" description="Serine aminopeptidase S33" evidence="1">
    <location>
        <begin position="46"/>
        <end position="201"/>
    </location>
</feature>
<sequence length="239" mass="25677">MTALHLVLLPGMDGTGELFAPLEHALGQAVTVHRMRYPVDEPLDYAQLERWLRPRLPQEPFVLLGESFSGPLTIAIAVDPPPQLQGLILCCTFARSPSALLTALHAPAAPAMAWLATRSWAAGLLGTALLGAYATRPLRQRLDQALRQVAPQVLAQRMRAVARVDVMDQLSAVQLPMLALTARDDRLVPRSAAQAMARAQPGLQTLDLPGPHGLLQAAPERCAQAIAQFCRSLNSAATA</sequence>
<dbReference type="InterPro" id="IPR022742">
    <property type="entry name" value="Hydrolase_4"/>
</dbReference>
<dbReference type="EMBL" id="JAVIZX010000001">
    <property type="protein sequence ID" value="MDR6215470.1"/>
    <property type="molecule type" value="Genomic_DNA"/>
</dbReference>
<evidence type="ECO:0000313" key="3">
    <source>
        <dbReference type="Proteomes" id="UP001267710"/>
    </source>
</evidence>
<evidence type="ECO:0000313" key="2">
    <source>
        <dbReference type="EMBL" id="MDR6215470.1"/>
    </source>
</evidence>
<dbReference type="Pfam" id="PF12146">
    <property type="entry name" value="Hydrolase_4"/>
    <property type="match status" value="1"/>
</dbReference>
<dbReference type="GO" id="GO:0090499">
    <property type="term" value="F:pimelyl-[acyl-carrier protein] methyl ester esterase activity"/>
    <property type="evidence" value="ECO:0007669"/>
    <property type="project" value="UniProtKB-EC"/>
</dbReference>
<proteinExistence type="predicted"/>
<reference evidence="2 3" key="1">
    <citation type="submission" date="2023-08" db="EMBL/GenBank/DDBJ databases">
        <title>Functional and genomic diversity of the sorghum phyllosphere microbiome.</title>
        <authorList>
            <person name="Shade A."/>
        </authorList>
    </citation>
    <scope>NUCLEOTIDE SEQUENCE [LARGE SCALE GENOMIC DNA]</scope>
    <source>
        <strain evidence="2 3">SORGH_AS_0335</strain>
    </source>
</reference>
<organism evidence="2 3">
    <name type="scientific">Paracidovorax wautersii</name>
    <dbReference type="NCBI Taxonomy" id="1177982"/>
    <lineage>
        <taxon>Bacteria</taxon>
        <taxon>Pseudomonadati</taxon>
        <taxon>Pseudomonadota</taxon>
        <taxon>Betaproteobacteria</taxon>
        <taxon>Burkholderiales</taxon>
        <taxon>Comamonadaceae</taxon>
        <taxon>Paracidovorax</taxon>
    </lineage>
</organism>